<evidence type="ECO:0000313" key="3">
    <source>
        <dbReference type="Proteomes" id="UP000092840"/>
    </source>
</evidence>
<evidence type="ECO:0000313" key="2">
    <source>
        <dbReference type="EMBL" id="SBT21209.1"/>
    </source>
</evidence>
<gene>
    <name evidence="1" type="ORF">MGA5115_00235</name>
    <name evidence="2" type="ORF">MGA5116_01796</name>
</gene>
<sequence length="68" mass="7792">MKDNVIPFPVRPKSCSDDGVVVAGVEEKASERQLDELRHAFDEARKLWPLELSELPEQNRICATSRKR</sequence>
<keyword evidence="3" id="KW-1185">Reference proteome</keyword>
<reference evidence="2 3" key="1">
    <citation type="submission" date="2016-06" db="EMBL/GenBank/DDBJ databases">
        <authorList>
            <person name="Rodrigo-Torres L."/>
            <person name="Arahal D.R."/>
        </authorList>
    </citation>
    <scope>NUCLEOTIDE SEQUENCE [LARGE SCALE GENOMIC DNA]</scope>
    <source>
        <strain evidence="2 3">CECT 5116</strain>
    </source>
</reference>
<dbReference type="RefSeq" id="WP_067030589.1">
    <property type="nucleotide sequence ID" value="NZ_CP187511.1"/>
</dbReference>
<reference evidence="1 4" key="2">
    <citation type="submission" date="2016-06" db="EMBL/GenBank/DDBJ databases">
        <authorList>
            <person name="Kjaerup R.B."/>
            <person name="Dalgaard T.S."/>
            <person name="Juul-Madsen H.R."/>
        </authorList>
    </citation>
    <scope>NUCLEOTIDE SEQUENCE [LARGE SCALE GENOMIC DNA]</scope>
    <source>
        <strain evidence="1 4">CECT 5115</strain>
    </source>
</reference>
<proteinExistence type="predicted"/>
<dbReference type="OrthoDB" id="6107720at2"/>
<dbReference type="Proteomes" id="UP000092871">
    <property type="component" value="Unassembled WGS sequence"/>
</dbReference>
<evidence type="ECO:0000313" key="1">
    <source>
        <dbReference type="EMBL" id="SBT16161.1"/>
    </source>
</evidence>
<dbReference type="AlphaFoldDB" id="A0A1C3JLX6"/>
<dbReference type="EMBL" id="FLRA01000002">
    <property type="protein sequence ID" value="SBT16161.1"/>
    <property type="molecule type" value="Genomic_DNA"/>
</dbReference>
<protein>
    <submittedName>
        <fullName evidence="1">Uncharacterized protein</fullName>
    </submittedName>
</protein>
<accession>A0A1C3JLX6</accession>
<dbReference type="EMBL" id="FLRB01000012">
    <property type="protein sequence ID" value="SBT21209.1"/>
    <property type="molecule type" value="Genomic_DNA"/>
</dbReference>
<evidence type="ECO:0000313" key="4">
    <source>
        <dbReference type="Proteomes" id="UP000092871"/>
    </source>
</evidence>
<name>A0A1C3JLX6_9GAMM</name>
<dbReference type="Proteomes" id="UP000092840">
    <property type="component" value="Unassembled WGS sequence"/>
</dbReference>
<organism evidence="1 4">
    <name type="scientific">Marinomonas gallaica</name>
    <dbReference type="NCBI Taxonomy" id="1806667"/>
    <lineage>
        <taxon>Bacteria</taxon>
        <taxon>Pseudomonadati</taxon>
        <taxon>Pseudomonadota</taxon>
        <taxon>Gammaproteobacteria</taxon>
        <taxon>Oceanospirillales</taxon>
        <taxon>Oceanospirillaceae</taxon>
        <taxon>Marinomonas</taxon>
    </lineage>
</organism>